<dbReference type="InterPro" id="IPR015345">
    <property type="entry name" value="Cytokinin_DH_FAD/cytokin-bd"/>
</dbReference>
<feature type="domain" description="FAD-binding PCMH-type" evidence="6">
    <location>
        <begin position="31"/>
        <end position="201"/>
    </location>
</feature>
<dbReference type="Proteomes" id="UP000215563">
    <property type="component" value="Unassembled WGS sequence"/>
</dbReference>
<dbReference type="GO" id="GO:0009690">
    <property type="term" value="P:cytokinin metabolic process"/>
    <property type="evidence" value="ECO:0007669"/>
    <property type="project" value="InterPro"/>
</dbReference>
<name>A0A229RET9_AMYAL</name>
<dbReference type="OrthoDB" id="6278354at2"/>
<dbReference type="GO" id="GO:0071949">
    <property type="term" value="F:FAD binding"/>
    <property type="evidence" value="ECO:0007669"/>
    <property type="project" value="InterPro"/>
</dbReference>
<evidence type="ECO:0000256" key="5">
    <source>
        <dbReference type="ARBA" id="ARBA00023002"/>
    </source>
</evidence>
<dbReference type="SUPFAM" id="SSF55103">
    <property type="entry name" value="FAD-linked oxidases, C-terminal domain"/>
    <property type="match status" value="1"/>
</dbReference>
<reference evidence="7 8" key="1">
    <citation type="submission" date="2017-07" db="EMBL/GenBank/DDBJ databases">
        <title>Amycolatopsis alba DSM 44262 Genome sequencing and assembly.</title>
        <authorList>
            <person name="Kaur N."/>
            <person name="Mayilraj S."/>
        </authorList>
    </citation>
    <scope>NUCLEOTIDE SEQUENCE [LARGE SCALE GENOMIC DNA]</scope>
    <source>
        <strain evidence="7 8">DSM 44262</strain>
    </source>
</reference>
<sequence length="451" mass="48590">MSDEILPAIAGEVLTDDADLDGAGKDWGDLVHARPRLVVRPASVTDVAVVLRFAVARGIPVAARGAGHSPYGQGQASGGIVLDMTSLPPRRTVTGDLVSVDAGARWRDVLDATLPHGLTPPALTDYLDVTVGGTLVIGGVGGAAHHHGMQTDTVAELEVVTGTGDVITCSRDDNRKLFDAMRGGLGQCGVITRATLRLTPAPARARRWKLFYDSLPAFLADQREVVRDGRFDYVEGQPLPVDGTWRYMLEAVAYYTPPASPDQEALLSSLSFLDAETLDTTYFDFLNRVADGEALLRAEGSWFHPHPWIDTFLPDSAVEQVVAETLAATGETELGALGLILLYPVRTDRLKTPLFKVPDGELAWLFSLLRTGSPIDPLHNARLIELNVDLHRKVRALGGKTYPSTAIPRSTADWRAHFGSSWPLLAEAKAQYSPTNLLNPGQGLRLVDDGA</sequence>
<keyword evidence="5" id="KW-0560">Oxidoreductase</keyword>
<dbReference type="InterPro" id="IPR016164">
    <property type="entry name" value="FAD-linked_Oxase-like_C"/>
</dbReference>
<protein>
    <submittedName>
        <fullName evidence="7">Dehydrogenase</fullName>
    </submittedName>
</protein>
<dbReference type="InterPro" id="IPR036318">
    <property type="entry name" value="FAD-bd_PCMH-like_sf"/>
</dbReference>
<dbReference type="AlphaFoldDB" id="A0A229RET9"/>
<keyword evidence="3" id="KW-0285">Flavoprotein</keyword>
<dbReference type="PROSITE" id="PS51387">
    <property type="entry name" value="FAD_PCMH"/>
    <property type="match status" value="1"/>
</dbReference>
<organism evidence="7 8">
    <name type="scientific">Amycolatopsis alba DSM 44262</name>
    <dbReference type="NCBI Taxonomy" id="1125972"/>
    <lineage>
        <taxon>Bacteria</taxon>
        <taxon>Bacillati</taxon>
        <taxon>Actinomycetota</taxon>
        <taxon>Actinomycetes</taxon>
        <taxon>Pseudonocardiales</taxon>
        <taxon>Pseudonocardiaceae</taxon>
        <taxon>Amycolatopsis</taxon>
    </lineage>
</organism>
<proteinExistence type="inferred from homology"/>
<dbReference type="PANTHER" id="PTHR13878">
    <property type="entry name" value="GULONOLACTONE OXIDASE"/>
    <property type="match status" value="1"/>
</dbReference>
<dbReference type="Gene3D" id="3.30.465.10">
    <property type="match status" value="1"/>
</dbReference>
<dbReference type="GO" id="GO:0019139">
    <property type="term" value="F:cytokinin dehydrogenase activity"/>
    <property type="evidence" value="ECO:0007669"/>
    <property type="project" value="InterPro"/>
</dbReference>
<evidence type="ECO:0000313" key="7">
    <source>
        <dbReference type="EMBL" id="OXM45170.1"/>
    </source>
</evidence>
<dbReference type="SUPFAM" id="SSF56176">
    <property type="entry name" value="FAD-binding/transporter-associated domain-like"/>
    <property type="match status" value="1"/>
</dbReference>
<dbReference type="InterPro" id="IPR016166">
    <property type="entry name" value="FAD-bd_PCMH"/>
</dbReference>
<keyword evidence="4" id="KW-0274">FAD</keyword>
<dbReference type="Pfam" id="PF09265">
    <property type="entry name" value="Cytokin-bind"/>
    <property type="match status" value="1"/>
</dbReference>
<keyword evidence="8" id="KW-1185">Reference proteome</keyword>
<dbReference type="RefSeq" id="WP_020636728.1">
    <property type="nucleotide sequence ID" value="NZ_KB913032.1"/>
</dbReference>
<dbReference type="InterPro" id="IPR006094">
    <property type="entry name" value="Oxid_FAD_bind_N"/>
</dbReference>
<dbReference type="Gene3D" id="3.40.462.10">
    <property type="entry name" value="FAD-linked oxidases, C-terminal domain"/>
    <property type="match status" value="1"/>
</dbReference>
<evidence type="ECO:0000256" key="4">
    <source>
        <dbReference type="ARBA" id="ARBA00022827"/>
    </source>
</evidence>
<gene>
    <name evidence="7" type="ORF">CFP75_31760</name>
</gene>
<evidence type="ECO:0000256" key="3">
    <source>
        <dbReference type="ARBA" id="ARBA00022630"/>
    </source>
</evidence>
<comment type="cofactor">
    <cofactor evidence="1">
        <name>FAD</name>
        <dbReference type="ChEBI" id="CHEBI:57692"/>
    </cofactor>
</comment>
<evidence type="ECO:0000256" key="1">
    <source>
        <dbReference type="ARBA" id="ARBA00001974"/>
    </source>
</evidence>
<dbReference type="InterPro" id="IPR016169">
    <property type="entry name" value="FAD-bd_PCMH_sub2"/>
</dbReference>
<dbReference type="Pfam" id="PF01565">
    <property type="entry name" value="FAD_binding_4"/>
    <property type="match status" value="1"/>
</dbReference>
<dbReference type="InterPro" id="IPR016170">
    <property type="entry name" value="Cytok_DH_C_sf"/>
</dbReference>
<evidence type="ECO:0000259" key="6">
    <source>
        <dbReference type="PROSITE" id="PS51387"/>
    </source>
</evidence>
<dbReference type="InterPro" id="IPR050432">
    <property type="entry name" value="FAD-linked_Oxidoreductases_BP"/>
</dbReference>
<dbReference type="PANTHER" id="PTHR13878:SF53">
    <property type="entry name" value="CYTOKININ DEHYDROGENASE 6"/>
    <property type="match status" value="1"/>
</dbReference>
<dbReference type="InterPro" id="IPR016167">
    <property type="entry name" value="FAD-bd_PCMH_sub1"/>
</dbReference>
<evidence type="ECO:0000313" key="8">
    <source>
        <dbReference type="Proteomes" id="UP000215563"/>
    </source>
</evidence>
<accession>A0A229RET9</accession>
<comment type="similarity">
    <text evidence="2">Belongs to the oxygen-dependent FAD-linked oxidoreductase family.</text>
</comment>
<evidence type="ECO:0000256" key="2">
    <source>
        <dbReference type="ARBA" id="ARBA00005466"/>
    </source>
</evidence>
<dbReference type="EMBL" id="NMQU01000106">
    <property type="protein sequence ID" value="OXM45170.1"/>
    <property type="molecule type" value="Genomic_DNA"/>
</dbReference>
<comment type="caution">
    <text evidence="7">The sequence shown here is derived from an EMBL/GenBank/DDBJ whole genome shotgun (WGS) entry which is preliminary data.</text>
</comment>
<dbReference type="Gene3D" id="3.30.43.10">
    <property type="entry name" value="Uridine Diphospho-n-acetylenolpyruvylglucosamine Reductase, domain 2"/>
    <property type="match status" value="2"/>
</dbReference>